<protein>
    <recommendedName>
        <fullName evidence="18">CFEM domain-containing protein</fullName>
    </recommendedName>
</protein>
<evidence type="ECO:0000256" key="4">
    <source>
        <dbReference type="ARBA" id="ARBA00010031"/>
    </source>
</evidence>
<dbReference type="InterPro" id="IPR052337">
    <property type="entry name" value="SAT4-like"/>
</dbReference>
<evidence type="ECO:0000313" key="20">
    <source>
        <dbReference type="Proteomes" id="UP000566819"/>
    </source>
</evidence>
<feature type="disulfide bond" evidence="14">
    <location>
        <begin position="56"/>
        <end position="89"/>
    </location>
</feature>
<feature type="region of interest" description="Disordered" evidence="15">
    <location>
        <begin position="470"/>
        <end position="542"/>
    </location>
</feature>
<evidence type="ECO:0000256" key="17">
    <source>
        <dbReference type="SAM" id="SignalP"/>
    </source>
</evidence>
<evidence type="ECO:0000256" key="7">
    <source>
        <dbReference type="ARBA" id="ARBA00022692"/>
    </source>
</evidence>
<keyword evidence="10 16" id="KW-0472">Membrane</keyword>
<evidence type="ECO:0000256" key="6">
    <source>
        <dbReference type="ARBA" id="ARBA00022622"/>
    </source>
</evidence>
<comment type="subcellular location">
    <subcellularLocation>
        <location evidence="2">Membrane</location>
        <topology evidence="2">Lipid-anchor</topology>
        <topology evidence="2">GPI-anchor</topology>
    </subcellularLocation>
    <subcellularLocation>
        <location evidence="1">Membrane</location>
        <topology evidence="1">Multi-pass membrane protein</topology>
    </subcellularLocation>
    <subcellularLocation>
        <location evidence="3">Secreted</location>
    </subcellularLocation>
</comment>
<dbReference type="Pfam" id="PF20684">
    <property type="entry name" value="Fung_rhodopsin"/>
    <property type="match status" value="1"/>
</dbReference>
<evidence type="ECO:0000259" key="18">
    <source>
        <dbReference type="PROSITE" id="PS52012"/>
    </source>
</evidence>
<evidence type="ECO:0000256" key="10">
    <source>
        <dbReference type="ARBA" id="ARBA00023136"/>
    </source>
</evidence>
<dbReference type="Pfam" id="PF05730">
    <property type="entry name" value="CFEM"/>
    <property type="match status" value="1"/>
</dbReference>
<dbReference type="PROSITE" id="PS52012">
    <property type="entry name" value="CFEM"/>
    <property type="match status" value="1"/>
</dbReference>
<gene>
    <name evidence="19" type="ORF">G7Y89_g1265</name>
</gene>
<feature type="domain" description="CFEM" evidence="18">
    <location>
        <begin position="4"/>
        <end position="113"/>
    </location>
</feature>
<dbReference type="AlphaFoldDB" id="A0A8H4RVL4"/>
<feature type="transmembrane region" description="Helical" evidence="16">
    <location>
        <begin position="104"/>
        <end position="125"/>
    </location>
</feature>
<keyword evidence="20" id="KW-1185">Reference proteome</keyword>
<comment type="caution">
    <text evidence="19">The sequence shown here is derived from an EMBL/GenBank/DDBJ whole genome shotgun (WGS) entry which is preliminary data.</text>
</comment>
<feature type="signal peptide" evidence="17">
    <location>
        <begin position="1"/>
        <end position="18"/>
    </location>
</feature>
<feature type="transmembrane region" description="Helical" evidence="16">
    <location>
        <begin position="320"/>
        <end position="340"/>
    </location>
</feature>
<keyword evidence="6" id="KW-0336">GPI-anchor</keyword>
<keyword evidence="8 17" id="KW-0732">Signal</keyword>
<comment type="similarity">
    <text evidence="4">Belongs to the RBT5 family.</text>
</comment>
<evidence type="ECO:0000256" key="12">
    <source>
        <dbReference type="ARBA" id="ARBA00023288"/>
    </source>
</evidence>
<dbReference type="Proteomes" id="UP000566819">
    <property type="component" value="Unassembled WGS sequence"/>
</dbReference>
<feature type="transmembrane region" description="Helical" evidence="16">
    <location>
        <begin position="271"/>
        <end position="300"/>
    </location>
</feature>
<comment type="caution">
    <text evidence="14">Lacks conserved residue(s) required for the propagation of feature annotation.</text>
</comment>
<dbReference type="GO" id="GO:0005576">
    <property type="term" value="C:extracellular region"/>
    <property type="evidence" value="ECO:0007669"/>
    <property type="project" value="UniProtKB-SubCell"/>
</dbReference>
<keyword evidence="12" id="KW-0449">Lipoprotein</keyword>
<organism evidence="19 20">
    <name type="scientific">Cudoniella acicularis</name>
    <dbReference type="NCBI Taxonomy" id="354080"/>
    <lineage>
        <taxon>Eukaryota</taxon>
        <taxon>Fungi</taxon>
        <taxon>Dikarya</taxon>
        <taxon>Ascomycota</taxon>
        <taxon>Pezizomycotina</taxon>
        <taxon>Leotiomycetes</taxon>
        <taxon>Helotiales</taxon>
        <taxon>Tricladiaceae</taxon>
        <taxon>Cudoniella</taxon>
    </lineage>
</organism>
<evidence type="ECO:0000256" key="13">
    <source>
        <dbReference type="ARBA" id="ARBA00038359"/>
    </source>
</evidence>
<dbReference type="GO" id="GO:0098552">
    <property type="term" value="C:side of membrane"/>
    <property type="evidence" value="ECO:0007669"/>
    <property type="project" value="UniProtKB-KW"/>
</dbReference>
<dbReference type="InterPro" id="IPR008427">
    <property type="entry name" value="Extracellular_membr_CFEM_dom"/>
</dbReference>
<evidence type="ECO:0000256" key="11">
    <source>
        <dbReference type="ARBA" id="ARBA00023157"/>
    </source>
</evidence>
<dbReference type="Pfam" id="PF06985">
    <property type="entry name" value="HET"/>
    <property type="match status" value="1"/>
</dbReference>
<feature type="transmembrane region" description="Helical" evidence="16">
    <location>
        <begin position="137"/>
        <end position="157"/>
    </location>
</feature>
<keyword evidence="7 16" id="KW-0812">Transmembrane</keyword>
<feature type="transmembrane region" description="Helical" evidence="16">
    <location>
        <begin position="177"/>
        <end position="201"/>
    </location>
</feature>
<dbReference type="PANTHER" id="PTHR33048">
    <property type="entry name" value="PTH11-LIKE INTEGRAL MEMBRANE PROTEIN (AFU_ORTHOLOGUE AFUA_5G11245)"/>
    <property type="match status" value="1"/>
</dbReference>
<feature type="compositionally biased region" description="Basic and acidic residues" evidence="15">
    <location>
        <begin position="478"/>
        <end position="494"/>
    </location>
</feature>
<keyword evidence="5" id="KW-0964">Secreted</keyword>
<keyword evidence="6" id="KW-0325">Glycoprotein</keyword>
<accession>A0A8H4RVL4</accession>
<evidence type="ECO:0000256" key="1">
    <source>
        <dbReference type="ARBA" id="ARBA00004141"/>
    </source>
</evidence>
<dbReference type="InterPro" id="IPR010730">
    <property type="entry name" value="HET"/>
</dbReference>
<evidence type="ECO:0000256" key="5">
    <source>
        <dbReference type="ARBA" id="ARBA00022525"/>
    </source>
</evidence>
<keyword evidence="9 16" id="KW-1133">Transmembrane helix</keyword>
<keyword evidence="11 14" id="KW-1015">Disulfide bond</keyword>
<feature type="compositionally biased region" description="Polar residues" evidence="15">
    <location>
        <begin position="496"/>
        <end position="505"/>
    </location>
</feature>
<dbReference type="InterPro" id="IPR049326">
    <property type="entry name" value="Rhodopsin_dom_fungi"/>
</dbReference>
<name>A0A8H4RVL4_9HELO</name>
<dbReference type="OrthoDB" id="5329176at2759"/>
<dbReference type="PANTHER" id="PTHR33048:SF47">
    <property type="entry name" value="INTEGRAL MEMBRANE PROTEIN-RELATED"/>
    <property type="match status" value="1"/>
</dbReference>
<evidence type="ECO:0000256" key="2">
    <source>
        <dbReference type="ARBA" id="ARBA00004589"/>
    </source>
</evidence>
<evidence type="ECO:0000313" key="19">
    <source>
        <dbReference type="EMBL" id="KAF4636815.1"/>
    </source>
</evidence>
<evidence type="ECO:0000256" key="16">
    <source>
        <dbReference type="SAM" id="Phobius"/>
    </source>
</evidence>
<comment type="similarity">
    <text evidence="13">Belongs to the SAT4 family.</text>
</comment>
<proteinExistence type="inferred from homology"/>
<sequence>MLLFYLLSASLLSSTALAQMNLVELVSEIPACTEKCALSEITLAGCQLDNLTGCICTNNTVQMQLGICVENTCNITEQITSSTILQQLCEGVPQQSRGPEIIRISIILMAVTFSVVALRCISRYLVVRKFWWDDGAIILAAAILIPLSVFAILYPHYGFGKHFWDVPPLNMILLRKVYYTVQIFYVFIISLAKISILLFYLRVFPSDQFRLLTEICMAWMAVWDTDVKGRCVNPQALGFAGAGAGIFEDFVLILLPISELKTLHLDWRKKAALIFMFALGSFACIASIIRLRFMFGFGYGTTSDASWQEVDVVIWSEIEAYVAVVCACLITFRGLLVKYFPGLFKVNRAREPRDDSTLPSWRVRRSSKIVANLGYANNIVELSSVDDIKVEQKGEQTGEREKVVVVPKSKESLEIEEIMTQLSPVNPRAKAKPELLSPRMPLKRQHNLHLLRRDIAVIMHKAKSLLENAKLRYSTRKRGQDERSHQEEVTDKSNRRSASGPTSQPFEVAVRKEIPVVDSSQGEAKVEGSLVPPERDTSGRRPFMVIDSDDFESPVNIPEEDMFPYEDANPCSACMFLSVKKIIKSGFEVQPLNKTLQRRGECSHHRSWTSLVISAEAGCKLCSLFEKELRASTGKDLDFSAKDVPVILTYGKTEGFGSSPSINQNKFIVRLKGRIASCEIGVYRDRNDPAMRELNLCRLSRRPDLTVICRQISAWLPNDSPLSSLPKRVIDVLFEPTEYVKLMETEKYQQGHYICPSHRWGTTSPLTTTLATIHSRLDYIELRDLTQTFREAIQLTRRLGKRYLWIDSLCVLQDSQTDREEESGKMAMGSSFLVQPPPEPYIRLNTVNGEKMYFSCKTNVKPHRGTGNPDQSPLYERGWTLQEELLSPYFASFEPTQIYYRDKSVIHCEDGGIGPVNKWKALSIAHLGDWTRIVEDYSSRMLTKKSDRLPALSGLAHEYQRISNDTYLAGLWKEHLWRQLLWQAKRPARPGTYLGPPWSWVSTTADVKFMGTLFSTQSVEIVSTEVIAVGKDPLGQVKSGMINVRGVVEDFEIRRGLARNRYSWEDIHEADSDPERASTFVLWRDGKSEGNYFPDEEVNDKLMSVKFLYISNKDGVVLVPAERRRVNLIPARQRAHLATTERIGSPYQGD</sequence>
<reference evidence="19 20" key="1">
    <citation type="submission" date="2020-03" db="EMBL/GenBank/DDBJ databases">
        <title>Draft Genome Sequence of Cudoniella acicularis.</title>
        <authorList>
            <person name="Buettner E."/>
            <person name="Kellner H."/>
        </authorList>
    </citation>
    <scope>NUCLEOTIDE SEQUENCE [LARGE SCALE GENOMIC DNA]</scope>
    <source>
        <strain evidence="19 20">DSM 108380</strain>
    </source>
</reference>
<dbReference type="EMBL" id="JAAMPI010000048">
    <property type="protein sequence ID" value="KAF4636815.1"/>
    <property type="molecule type" value="Genomic_DNA"/>
</dbReference>
<evidence type="ECO:0000256" key="14">
    <source>
        <dbReference type="PROSITE-ProRule" id="PRU01356"/>
    </source>
</evidence>
<feature type="chain" id="PRO_5034141700" description="CFEM domain-containing protein" evidence="17">
    <location>
        <begin position="19"/>
        <end position="1150"/>
    </location>
</feature>
<evidence type="ECO:0000256" key="15">
    <source>
        <dbReference type="SAM" id="MobiDB-lite"/>
    </source>
</evidence>
<evidence type="ECO:0000256" key="8">
    <source>
        <dbReference type="ARBA" id="ARBA00022729"/>
    </source>
</evidence>
<dbReference type="SMART" id="SM00747">
    <property type="entry name" value="CFEM"/>
    <property type="match status" value="1"/>
</dbReference>
<evidence type="ECO:0000256" key="3">
    <source>
        <dbReference type="ARBA" id="ARBA00004613"/>
    </source>
</evidence>
<evidence type="ECO:0000256" key="9">
    <source>
        <dbReference type="ARBA" id="ARBA00022989"/>
    </source>
</evidence>